<reference evidence="2 3" key="1">
    <citation type="submission" date="2024-03" db="EMBL/GenBank/DDBJ databases">
        <title>Human intestinal bacterial collection.</title>
        <authorList>
            <person name="Pauvert C."/>
            <person name="Hitch T.C.A."/>
            <person name="Clavel T."/>
        </authorList>
    </citation>
    <scope>NUCLEOTIDE SEQUENCE [LARGE SCALE GENOMIC DNA]</scope>
    <source>
        <strain evidence="2 3">CLA-AA-H185</strain>
    </source>
</reference>
<feature type="transmembrane region" description="Helical" evidence="1">
    <location>
        <begin position="168"/>
        <end position="188"/>
    </location>
</feature>
<sequence>MNLRKNHEMLLHFVMAFIGGYFGLYAIVARNDLFGSAQTSNLIYLVQDILGGRPLDFVLRIGALVLYSTAVVLSVWLPKHTAVNNKILSILIDGGAVILLGFLPKDMNPVLGLYPIFFAMAFQWCSFKGIGGYNSATVFSTNNLRQFVSAVTLFADEKKQEHLQKLKFYGGTLLSFHLGVGAACVAWQFFDVTSIWLCFLALPAAFGLAVYEHSLTIEPKITELAMEVVESEAIKNAINKNAVQQIG</sequence>
<dbReference type="Pfam" id="PF06912">
    <property type="entry name" value="DUF1275"/>
    <property type="match status" value="1"/>
</dbReference>
<proteinExistence type="predicted"/>
<name>A0ABV1HFK7_9FIRM</name>
<dbReference type="Proteomes" id="UP001454489">
    <property type="component" value="Unassembled WGS sequence"/>
</dbReference>
<accession>A0ABV1HFK7</accession>
<keyword evidence="1" id="KW-0812">Transmembrane</keyword>
<dbReference type="PANTHER" id="PTHR37314">
    <property type="entry name" value="SLR0142 PROTEIN"/>
    <property type="match status" value="1"/>
</dbReference>
<dbReference type="InterPro" id="IPR010699">
    <property type="entry name" value="DUF1275"/>
</dbReference>
<dbReference type="RefSeq" id="WP_353531287.1">
    <property type="nucleotide sequence ID" value="NZ_JBBMEX010000013.1"/>
</dbReference>
<keyword evidence="1" id="KW-1133">Transmembrane helix</keyword>
<gene>
    <name evidence="2" type="ORF">WMO43_11470</name>
</gene>
<feature type="transmembrane region" description="Helical" evidence="1">
    <location>
        <begin position="9"/>
        <end position="28"/>
    </location>
</feature>
<keyword evidence="1" id="KW-0472">Membrane</keyword>
<comment type="caution">
    <text evidence="2">The sequence shown here is derived from an EMBL/GenBank/DDBJ whole genome shotgun (WGS) entry which is preliminary data.</text>
</comment>
<keyword evidence="3" id="KW-1185">Reference proteome</keyword>
<dbReference type="PANTHER" id="PTHR37314:SF4">
    <property type="entry name" value="UPF0700 TRANSMEMBRANE PROTEIN YOAK"/>
    <property type="match status" value="1"/>
</dbReference>
<dbReference type="EMBL" id="JBBMEX010000013">
    <property type="protein sequence ID" value="MEQ2558479.1"/>
    <property type="molecule type" value="Genomic_DNA"/>
</dbReference>
<evidence type="ECO:0000313" key="2">
    <source>
        <dbReference type="EMBL" id="MEQ2558479.1"/>
    </source>
</evidence>
<evidence type="ECO:0000313" key="3">
    <source>
        <dbReference type="Proteomes" id="UP001454489"/>
    </source>
</evidence>
<feature type="transmembrane region" description="Helical" evidence="1">
    <location>
        <begin position="110"/>
        <end position="127"/>
    </location>
</feature>
<organism evidence="2 3">
    <name type="scientific">Maccoyibacter intestinihominis</name>
    <dbReference type="NCBI Taxonomy" id="3133499"/>
    <lineage>
        <taxon>Bacteria</taxon>
        <taxon>Bacillati</taxon>
        <taxon>Bacillota</taxon>
        <taxon>Clostridia</taxon>
        <taxon>Lachnospirales</taxon>
        <taxon>Lachnospiraceae</taxon>
        <taxon>Maccoyibacter</taxon>
    </lineage>
</organism>
<protein>
    <submittedName>
        <fullName evidence="2">YoaK family protein</fullName>
    </submittedName>
</protein>
<evidence type="ECO:0000256" key="1">
    <source>
        <dbReference type="SAM" id="Phobius"/>
    </source>
</evidence>
<feature type="transmembrane region" description="Helical" evidence="1">
    <location>
        <begin position="194"/>
        <end position="211"/>
    </location>
</feature>
<feature type="transmembrane region" description="Helical" evidence="1">
    <location>
        <begin position="57"/>
        <end position="75"/>
    </location>
</feature>
<feature type="transmembrane region" description="Helical" evidence="1">
    <location>
        <begin position="87"/>
        <end position="104"/>
    </location>
</feature>